<gene>
    <name evidence="2" type="ORF">AURANDRAFT_65275</name>
</gene>
<dbReference type="EMBL" id="GL833133">
    <property type="protein sequence ID" value="EGB06665.1"/>
    <property type="molecule type" value="Genomic_DNA"/>
</dbReference>
<keyword evidence="1" id="KW-0732">Signal</keyword>
<dbReference type="Proteomes" id="UP000002729">
    <property type="component" value="Unassembled WGS sequence"/>
</dbReference>
<sequence length="499" mass="52525">MRIAALCLLAAAKHAGALLIEGCADEEGFVDPWGYEGSFPQVGYSCYYYDDDANTELLVAGCPMTCGACECVDTEDYEDPCREHSASLQDLVRLVARYVGACEAAACYAPTSRGIHAAICRRWRALFPHSTPASSCGADAWALRAPEPSTLLDDALRAMAPASPDVAHHVKARGARVTASDGALLVTRGTSSVVLPATARRPPLRVLRPEFFASHGSAVALGRSEPTRGVELRWLTLGRGGTAGWRSALVSLDGPPCGVTVRHRRRSVACVVAVYHEQTKRTLAVYVDVEDDSRGHARRSRSIGLPFAGRAAAVHFVGDDAARVVVLYPAIQRAAVVVLDAAVVVDGCFCNPLAVFNPSSGVSVDPERRLGGLASWSSAAAGSSVSAWLYNGRGKHRTTRIASVAPEGQIRACVLRRDTVLVLRVAGDLTAHRLLGSSASVLVARFNDVAPFDAATTLTPVPGGAALLLKARSRNGGADVLYDVPLDADSEDESSGSGG</sequence>
<evidence type="ECO:0000313" key="3">
    <source>
        <dbReference type="Proteomes" id="UP000002729"/>
    </source>
</evidence>
<dbReference type="KEGG" id="aaf:AURANDRAFT_65275"/>
<dbReference type="AlphaFoldDB" id="F0YDN8"/>
<organism evidence="3">
    <name type="scientific">Aureococcus anophagefferens</name>
    <name type="common">Harmful bloom alga</name>
    <dbReference type="NCBI Taxonomy" id="44056"/>
    <lineage>
        <taxon>Eukaryota</taxon>
        <taxon>Sar</taxon>
        <taxon>Stramenopiles</taxon>
        <taxon>Ochrophyta</taxon>
        <taxon>Pelagophyceae</taxon>
        <taxon>Pelagomonadales</taxon>
        <taxon>Pelagomonadaceae</taxon>
        <taxon>Aureococcus</taxon>
    </lineage>
</organism>
<name>F0YDN8_AURAN</name>
<evidence type="ECO:0000256" key="1">
    <source>
        <dbReference type="SAM" id="SignalP"/>
    </source>
</evidence>
<feature type="chain" id="PRO_5003260957" evidence="1">
    <location>
        <begin position="18"/>
        <end position="499"/>
    </location>
</feature>
<dbReference type="InParanoid" id="F0YDN8"/>
<feature type="signal peptide" evidence="1">
    <location>
        <begin position="1"/>
        <end position="17"/>
    </location>
</feature>
<evidence type="ECO:0000313" key="2">
    <source>
        <dbReference type="EMBL" id="EGB06665.1"/>
    </source>
</evidence>
<proteinExistence type="predicted"/>
<keyword evidence="3" id="KW-1185">Reference proteome</keyword>
<protein>
    <submittedName>
        <fullName evidence="2">Uncharacterized protein</fullName>
    </submittedName>
</protein>
<accession>F0YDN8</accession>
<dbReference type="GeneID" id="20225252"/>
<reference evidence="2 3" key="1">
    <citation type="journal article" date="2011" name="Proc. Natl. Acad. Sci. U.S.A.">
        <title>Niche of harmful alga Aureococcus anophagefferens revealed through ecogenomics.</title>
        <authorList>
            <person name="Gobler C.J."/>
            <person name="Berry D.L."/>
            <person name="Dyhrman S.T."/>
            <person name="Wilhelm S.W."/>
            <person name="Salamov A."/>
            <person name="Lobanov A.V."/>
            <person name="Zhang Y."/>
            <person name="Collier J.L."/>
            <person name="Wurch L.L."/>
            <person name="Kustka A.B."/>
            <person name="Dill B.D."/>
            <person name="Shah M."/>
            <person name="VerBerkmoes N.C."/>
            <person name="Kuo A."/>
            <person name="Terry A."/>
            <person name="Pangilinan J."/>
            <person name="Lindquist E.A."/>
            <person name="Lucas S."/>
            <person name="Paulsen I.T."/>
            <person name="Hattenrath-Lehmann T.K."/>
            <person name="Talmage S.C."/>
            <person name="Walker E.A."/>
            <person name="Koch F."/>
            <person name="Burson A.M."/>
            <person name="Marcoval M.A."/>
            <person name="Tang Y.Z."/>
            <person name="Lecleir G.R."/>
            <person name="Coyne K.J."/>
            <person name="Berg G.M."/>
            <person name="Bertrand E.M."/>
            <person name="Saito M.A."/>
            <person name="Gladyshev V.N."/>
            <person name="Grigoriev I.V."/>
        </authorList>
    </citation>
    <scope>NUCLEOTIDE SEQUENCE [LARGE SCALE GENOMIC DNA]</scope>
    <source>
        <strain evidence="3">CCMP 1984</strain>
    </source>
</reference>
<dbReference type="RefSeq" id="XP_009038417.1">
    <property type="nucleotide sequence ID" value="XM_009040169.1"/>
</dbReference>